<dbReference type="Gene3D" id="3.90.70.10">
    <property type="entry name" value="Cysteine proteinases"/>
    <property type="match status" value="1"/>
</dbReference>
<comment type="similarity">
    <text evidence="1">Belongs to the peptidase C19 family.</text>
</comment>
<dbReference type="InterPro" id="IPR001394">
    <property type="entry name" value="Peptidase_C19_UCH"/>
</dbReference>
<dbReference type="InterPro" id="IPR018200">
    <property type="entry name" value="USP_CS"/>
</dbReference>
<sequence length="105" mass="12091">MEAFLREEPLVPEGMWFCPQCKKQRQATNIRNSMQQLYELYALINHSGGMGSGHYTAHIKLPDENRWYNFNATHVSSISEDEVCPGAAYVLFYRRVKTNNTSTSN</sequence>
<dbReference type="PROSITE" id="PS00973">
    <property type="entry name" value="USP_2"/>
    <property type="match status" value="1"/>
</dbReference>
<dbReference type="InterPro" id="IPR038765">
    <property type="entry name" value="Papain-like_cys_pep_sf"/>
</dbReference>
<organism evidence="3 4">
    <name type="scientific">Heracleum sosnowskyi</name>
    <dbReference type="NCBI Taxonomy" id="360622"/>
    <lineage>
        <taxon>Eukaryota</taxon>
        <taxon>Viridiplantae</taxon>
        <taxon>Streptophyta</taxon>
        <taxon>Embryophyta</taxon>
        <taxon>Tracheophyta</taxon>
        <taxon>Spermatophyta</taxon>
        <taxon>Magnoliopsida</taxon>
        <taxon>eudicotyledons</taxon>
        <taxon>Gunneridae</taxon>
        <taxon>Pentapetalae</taxon>
        <taxon>asterids</taxon>
        <taxon>campanulids</taxon>
        <taxon>Apiales</taxon>
        <taxon>Apiaceae</taxon>
        <taxon>Apioideae</taxon>
        <taxon>apioid superclade</taxon>
        <taxon>Tordylieae</taxon>
        <taxon>Tordyliinae</taxon>
        <taxon>Heracleum</taxon>
    </lineage>
</organism>
<evidence type="ECO:0000256" key="1">
    <source>
        <dbReference type="ARBA" id="ARBA00009085"/>
    </source>
</evidence>
<gene>
    <name evidence="3" type="ORF">POM88_047217</name>
</gene>
<dbReference type="AlphaFoldDB" id="A0AAD8GSU2"/>
<keyword evidence="3" id="KW-0378">Hydrolase</keyword>
<comment type="caution">
    <text evidence="3">The sequence shown here is derived from an EMBL/GenBank/DDBJ whole genome shotgun (WGS) entry which is preliminary data.</text>
</comment>
<dbReference type="PANTHER" id="PTHR21646:SF18">
    <property type="entry name" value="UBIQUITIN CARBOXYL-TERMINAL HYDROLASE 5"/>
    <property type="match status" value="1"/>
</dbReference>
<accession>A0AAD8GSU2</accession>
<dbReference type="PROSITE" id="PS50235">
    <property type="entry name" value="USP_3"/>
    <property type="match status" value="1"/>
</dbReference>
<dbReference type="InterPro" id="IPR050185">
    <property type="entry name" value="Ub_carboxyl-term_hydrolase"/>
</dbReference>
<dbReference type="PANTHER" id="PTHR21646">
    <property type="entry name" value="UBIQUITIN CARBOXYL-TERMINAL HYDROLASE"/>
    <property type="match status" value="1"/>
</dbReference>
<dbReference type="InterPro" id="IPR028889">
    <property type="entry name" value="USP"/>
</dbReference>
<feature type="domain" description="USP" evidence="2">
    <location>
        <begin position="1"/>
        <end position="96"/>
    </location>
</feature>
<evidence type="ECO:0000313" key="3">
    <source>
        <dbReference type="EMBL" id="KAK1353961.1"/>
    </source>
</evidence>
<dbReference type="SUPFAM" id="SSF54001">
    <property type="entry name" value="Cysteine proteinases"/>
    <property type="match status" value="1"/>
</dbReference>
<keyword evidence="4" id="KW-1185">Reference proteome</keyword>
<evidence type="ECO:0000259" key="2">
    <source>
        <dbReference type="PROSITE" id="PS50235"/>
    </source>
</evidence>
<reference evidence="3" key="2">
    <citation type="submission" date="2023-05" db="EMBL/GenBank/DDBJ databases">
        <authorList>
            <person name="Schelkunov M.I."/>
        </authorList>
    </citation>
    <scope>NUCLEOTIDE SEQUENCE</scope>
    <source>
        <strain evidence="3">Hsosn_3</strain>
        <tissue evidence="3">Leaf</tissue>
    </source>
</reference>
<dbReference type="EMBL" id="JAUIZM010000011">
    <property type="protein sequence ID" value="KAK1353961.1"/>
    <property type="molecule type" value="Genomic_DNA"/>
</dbReference>
<dbReference type="Pfam" id="PF00443">
    <property type="entry name" value="UCH"/>
    <property type="match status" value="1"/>
</dbReference>
<name>A0AAD8GSU2_9APIA</name>
<dbReference type="Proteomes" id="UP001237642">
    <property type="component" value="Unassembled WGS sequence"/>
</dbReference>
<dbReference type="GO" id="GO:0004843">
    <property type="term" value="F:cysteine-type deubiquitinase activity"/>
    <property type="evidence" value="ECO:0007669"/>
    <property type="project" value="InterPro"/>
</dbReference>
<reference evidence="3" key="1">
    <citation type="submission" date="2023-02" db="EMBL/GenBank/DDBJ databases">
        <title>Genome of toxic invasive species Heracleum sosnowskyi carries increased number of genes despite the absence of recent whole-genome duplications.</title>
        <authorList>
            <person name="Schelkunov M."/>
            <person name="Shtratnikova V."/>
            <person name="Makarenko M."/>
            <person name="Klepikova A."/>
            <person name="Omelchenko D."/>
            <person name="Novikova G."/>
            <person name="Obukhova E."/>
            <person name="Bogdanov V."/>
            <person name="Penin A."/>
            <person name="Logacheva M."/>
        </authorList>
    </citation>
    <scope>NUCLEOTIDE SEQUENCE</scope>
    <source>
        <strain evidence="3">Hsosn_3</strain>
        <tissue evidence="3">Leaf</tissue>
    </source>
</reference>
<dbReference type="GO" id="GO:0016579">
    <property type="term" value="P:protein deubiquitination"/>
    <property type="evidence" value="ECO:0007669"/>
    <property type="project" value="InterPro"/>
</dbReference>
<protein>
    <submittedName>
        <fullName evidence="3">Peptidase C19, ubiquitin carboxyl-terminal hydrolase 2</fullName>
    </submittedName>
</protein>
<proteinExistence type="inferred from homology"/>
<evidence type="ECO:0000313" key="4">
    <source>
        <dbReference type="Proteomes" id="UP001237642"/>
    </source>
</evidence>